<name>A0ABC9TNF2_ENTFL</name>
<dbReference type="AlphaFoldDB" id="A0ABC9TNF2"/>
<accession>A0ABC9TNF2</accession>
<gene>
    <name evidence="1" type="ORF">D358_00208</name>
</gene>
<evidence type="ECO:0000313" key="2">
    <source>
        <dbReference type="Proteomes" id="UP000015750"/>
    </source>
</evidence>
<reference evidence="1 2" key="1">
    <citation type="submission" date="2013-06" db="EMBL/GenBank/DDBJ databases">
        <authorList>
            <person name="Weinstock G."/>
            <person name="Sodergren E."/>
            <person name="Lobos E.A."/>
            <person name="Fulton L."/>
            <person name="Fulton R."/>
            <person name="Courtney L."/>
            <person name="Fronick C."/>
            <person name="O'Laughlin M."/>
            <person name="Godfrey J."/>
            <person name="Wilson R.M."/>
            <person name="Miner T."/>
            <person name="Farmer C."/>
            <person name="Delehaunty K."/>
            <person name="Cordes M."/>
            <person name="Minx P."/>
            <person name="Tomlinson C."/>
            <person name="Chen J."/>
            <person name="Wollam A."/>
            <person name="Pepin K.H."/>
            <person name="Bhonagiri V."/>
            <person name="Zhang X."/>
            <person name="Warren W."/>
            <person name="Mitreva M."/>
            <person name="Mardis E.R."/>
            <person name="Wilson R.K."/>
        </authorList>
    </citation>
    <scope>NUCLEOTIDE SEQUENCE [LARGE SCALE GENOMIC DNA]</scope>
    <source>
        <strain evidence="1 2">RP2S-4</strain>
    </source>
</reference>
<protein>
    <submittedName>
        <fullName evidence="1">Uncharacterized protein</fullName>
    </submittedName>
</protein>
<comment type="caution">
    <text evidence="1">The sequence shown here is derived from an EMBL/GenBank/DDBJ whole genome shotgun (WGS) entry which is preliminary data.</text>
</comment>
<organism evidence="1 2">
    <name type="scientific">Enterococcus faecalis RP2S-4</name>
    <dbReference type="NCBI Taxonomy" id="1244145"/>
    <lineage>
        <taxon>Bacteria</taxon>
        <taxon>Bacillati</taxon>
        <taxon>Bacillota</taxon>
        <taxon>Bacilli</taxon>
        <taxon>Lactobacillales</taxon>
        <taxon>Enterococcaceae</taxon>
        <taxon>Enterococcus</taxon>
    </lineage>
</organism>
<sequence>MLIKKGAKSYATGNRRSDIKMVALCRGRLDCISDFSSPFEAKK</sequence>
<proteinExistence type="predicted"/>
<dbReference type="Proteomes" id="UP000015750">
    <property type="component" value="Unassembled WGS sequence"/>
</dbReference>
<evidence type="ECO:0000313" key="1">
    <source>
        <dbReference type="EMBL" id="EPI11795.1"/>
    </source>
</evidence>
<dbReference type="EMBL" id="ATIR01000007">
    <property type="protein sequence ID" value="EPI11795.1"/>
    <property type="molecule type" value="Genomic_DNA"/>
</dbReference>